<dbReference type="GO" id="GO:0008061">
    <property type="term" value="F:chitin binding"/>
    <property type="evidence" value="ECO:0007669"/>
    <property type="project" value="UniProtKB-KW"/>
</dbReference>
<dbReference type="PROSITE" id="PS50940">
    <property type="entry name" value="CHIT_BIND_II"/>
    <property type="match status" value="3"/>
</dbReference>
<dbReference type="AlphaFoldDB" id="A0A1I8PDZ7"/>
<keyword evidence="4" id="KW-1015">Disulfide bond</keyword>
<dbReference type="EnsemblMetazoa" id="SCAU007184-RA">
    <property type="protein sequence ID" value="SCAU007184-PA"/>
    <property type="gene ID" value="SCAU007184"/>
</dbReference>
<dbReference type="SUPFAM" id="SSF57625">
    <property type="entry name" value="Invertebrate chitin-binding proteins"/>
    <property type="match status" value="3"/>
</dbReference>
<evidence type="ECO:0000256" key="5">
    <source>
        <dbReference type="ARBA" id="ARBA00023180"/>
    </source>
</evidence>
<dbReference type="OrthoDB" id="6020543at2759"/>
<keyword evidence="5" id="KW-0325">Glycoprotein</keyword>
<dbReference type="PANTHER" id="PTHR23301">
    <property type="entry name" value="CHITIN BINDING PERITROPHIN-A"/>
    <property type="match status" value="1"/>
</dbReference>
<keyword evidence="2" id="KW-0732">Signal</keyword>
<evidence type="ECO:0000256" key="1">
    <source>
        <dbReference type="ARBA" id="ARBA00022669"/>
    </source>
</evidence>
<protein>
    <recommendedName>
        <fullName evidence="6">Chitin-binding type-2 domain-containing protein</fullName>
    </recommendedName>
</protein>
<feature type="domain" description="Chitin-binding type-2" evidence="6">
    <location>
        <begin position="66"/>
        <end position="124"/>
    </location>
</feature>
<dbReference type="InterPro" id="IPR002557">
    <property type="entry name" value="Chitin-bd_dom"/>
</dbReference>
<dbReference type="SMART" id="SM00494">
    <property type="entry name" value="ChtBD2"/>
    <property type="match status" value="4"/>
</dbReference>
<evidence type="ECO:0000313" key="8">
    <source>
        <dbReference type="Proteomes" id="UP000095300"/>
    </source>
</evidence>
<dbReference type="Gene3D" id="2.170.140.10">
    <property type="entry name" value="Chitin binding domain"/>
    <property type="match status" value="2"/>
</dbReference>
<keyword evidence="1" id="KW-0147">Chitin-binding</keyword>
<feature type="domain" description="Chitin-binding type-2" evidence="6">
    <location>
        <begin position="126"/>
        <end position="172"/>
    </location>
</feature>
<keyword evidence="3" id="KW-0677">Repeat</keyword>
<dbReference type="Proteomes" id="UP000095300">
    <property type="component" value="Unassembled WGS sequence"/>
</dbReference>
<dbReference type="KEGG" id="scac:106093795"/>
<gene>
    <name evidence="7" type="primary">106093795</name>
</gene>
<organism evidence="7 8">
    <name type="scientific">Stomoxys calcitrans</name>
    <name type="common">Stable fly</name>
    <name type="synonym">Conops calcitrans</name>
    <dbReference type="NCBI Taxonomy" id="35570"/>
    <lineage>
        <taxon>Eukaryota</taxon>
        <taxon>Metazoa</taxon>
        <taxon>Ecdysozoa</taxon>
        <taxon>Arthropoda</taxon>
        <taxon>Hexapoda</taxon>
        <taxon>Insecta</taxon>
        <taxon>Pterygota</taxon>
        <taxon>Neoptera</taxon>
        <taxon>Endopterygota</taxon>
        <taxon>Diptera</taxon>
        <taxon>Brachycera</taxon>
        <taxon>Muscomorpha</taxon>
        <taxon>Muscoidea</taxon>
        <taxon>Muscidae</taxon>
        <taxon>Stomoxys</taxon>
    </lineage>
</organism>
<dbReference type="GO" id="GO:0005576">
    <property type="term" value="C:extracellular region"/>
    <property type="evidence" value="ECO:0007669"/>
    <property type="project" value="InterPro"/>
</dbReference>
<evidence type="ECO:0000256" key="4">
    <source>
        <dbReference type="ARBA" id="ARBA00023157"/>
    </source>
</evidence>
<reference evidence="7" key="1">
    <citation type="submission" date="2020-05" db="UniProtKB">
        <authorList>
            <consortium name="EnsemblMetazoa"/>
        </authorList>
    </citation>
    <scope>IDENTIFICATION</scope>
    <source>
        <strain evidence="7">USDA</strain>
    </source>
</reference>
<evidence type="ECO:0000259" key="6">
    <source>
        <dbReference type="PROSITE" id="PS50940"/>
    </source>
</evidence>
<evidence type="ECO:0000313" key="7">
    <source>
        <dbReference type="EnsemblMetazoa" id="SCAU007184-PA"/>
    </source>
</evidence>
<dbReference type="Pfam" id="PF01607">
    <property type="entry name" value="CBM_14"/>
    <property type="match status" value="2"/>
</dbReference>
<dbReference type="InterPro" id="IPR051940">
    <property type="entry name" value="Chitin_bind-dev_reg"/>
</dbReference>
<dbReference type="PANTHER" id="PTHR23301:SF106">
    <property type="entry name" value="CHITIN-BINDING TYPE-2 DOMAIN-CONTAINING PROTEIN-RELATED"/>
    <property type="match status" value="1"/>
</dbReference>
<evidence type="ECO:0000256" key="2">
    <source>
        <dbReference type="ARBA" id="ARBA00022729"/>
    </source>
</evidence>
<name>A0A1I8PDZ7_STOCA</name>
<proteinExistence type="predicted"/>
<feature type="domain" description="Chitin-binding type-2" evidence="6">
    <location>
        <begin position="188"/>
        <end position="244"/>
    </location>
</feature>
<sequence>MDIIEGSLIVQICREQNFEQLIIAYPEDPNKFIICANNKGTESTCGTECFDTGTTKCIACPPASANNPCTGKDALDVVSDNCQNYNICMGGTIGDSVTITCPAHQHYCEREQKCTAAIEADCLPINKWCEKKPNGLKFEATKCYEYYECWNNKITLQTCPYNQHFHKDKRVCVAGSCANEDGTTTERLPKCTIDTEGKKMPHSKCYKYYVCLNGIIYTGQCGAGYYFNEESKTCVKDIYDVCNDE</sequence>
<accession>A0A1I8PDZ7</accession>
<dbReference type="VEuPathDB" id="VectorBase:SCAU007184"/>
<evidence type="ECO:0000256" key="3">
    <source>
        <dbReference type="ARBA" id="ARBA00022737"/>
    </source>
</evidence>
<keyword evidence="8" id="KW-1185">Reference proteome</keyword>
<dbReference type="InterPro" id="IPR036508">
    <property type="entry name" value="Chitin-bd_dom_sf"/>
</dbReference>